<evidence type="ECO:0000256" key="8">
    <source>
        <dbReference type="PROSITE-ProRule" id="PRU00110"/>
    </source>
</evidence>
<dbReference type="Gene3D" id="1.20.120.160">
    <property type="entry name" value="HPT domain"/>
    <property type="match status" value="1"/>
</dbReference>
<dbReference type="SUPFAM" id="SSF55874">
    <property type="entry name" value="ATPase domain of HSP90 chaperone/DNA topoisomerase II/histidine kinase"/>
    <property type="match status" value="1"/>
</dbReference>
<evidence type="ECO:0000256" key="9">
    <source>
        <dbReference type="SAM" id="Phobius"/>
    </source>
</evidence>
<dbReference type="InterPro" id="IPR029095">
    <property type="entry name" value="NarX-like_N"/>
</dbReference>
<organism evidence="11 12">
    <name type="scientific">Marinobacterium zhoushanense</name>
    <dbReference type="NCBI Taxonomy" id="1679163"/>
    <lineage>
        <taxon>Bacteria</taxon>
        <taxon>Pseudomonadati</taxon>
        <taxon>Pseudomonadota</taxon>
        <taxon>Gammaproteobacteria</taxon>
        <taxon>Oceanospirillales</taxon>
        <taxon>Oceanospirillaceae</taxon>
        <taxon>Marinobacterium</taxon>
    </lineage>
</organism>
<evidence type="ECO:0000256" key="2">
    <source>
        <dbReference type="ARBA" id="ARBA00004141"/>
    </source>
</evidence>
<dbReference type="PROSITE" id="PS50894">
    <property type="entry name" value="HPT"/>
    <property type="match status" value="1"/>
</dbReference>
<dbReference type="InterPro" id="IPR008207">
    <property type="entry name" value="Sig_transdc_His_kin_Hpt_dom"/>
</dbReference>
<sequence>MKFINDLGKYRAIVISVALFIFLDAGVLVLNFYISSQIADDATNVNLAGRQRMLSQKATKALFDYRQEYLSGGSGEAPFREMLAAVSLFDKTLQAFDQGGETLNASGQPIYLAAVTGAESRATVAQSLEIWQPILRDFHALEKLHADPSSYAVFLNQLVDSARANNLGLLKLMNDLTNQLETVARNKSETLRMIQAAAITLAILNFFLILFHFIGQLRRSDAVADEARRETQEILSTVREGLLLLDDQLVIGSQYSGSIPEIFGEQEVGGTSFRDLLQSLVSEGDMNTTEEYIKLLLNHEVKENLIGSLNPLSDVEVSVPSRSGGLQVKHLSFRFNRAIEAGRIRHILVTVLDITETVRLRDELEQAQARQSGGLQMGVLKELLKLDQTALAGFLSETEGALLAINEILREKVEDMSGYRDKVNGSYRIMHKIKGDAGTLGLPHIVDAAHNFEDGLEALRNNSGLKGGDFLPLTLSLNAFLELIAELKEMVALFPQRKAPVAVVAPSRLEADKIERLARRIAQEQGKSVELDFDLTGQERLSAEQLKQVQECLIQLVRNAVVHGIEPEVERLSAGKGAVGRIAVSLRMEEEGVRIGVRDDGRGIDLKRLRDRALAKGLYSEQEVETLPRTRLLSLIFEPGFSTEDSVHEHAGRGVGMDLVRAGVNRLKGRLRIANKARQACEISFLIPNESLMEPSLAEVV</sequence>
<dbReference type="PANTHER" id="PTHR43395:SF1">
    <property type="entry name" value="CHEMOTAXIS PROTEIN CHEA"/>
    <property type="match status" value="1"/>
</dbReference>
<keyword evidence="7 9" id="KW-0472">Membrane</keyword>
<evidence type="ECO:0000313" key="11">
    <source>
        <dbReference type="EMBL" id="GGB91110.1"/>
    </source>
</evidence>
<evidence type="ECO:0000313" key="12">
    <source>
        <dbReference type="Proteomes" id="UP000629025"/>
    </source>
</evidence>
<dbReference type="EMBL" id="BMIJ01000003">
    <property type="protein sequence ID" value="GGB91110.1"/>
    <property type="molecule type" value="Genomic_DNA"/>
</dbReference>
<protein>
    <recommendedName>
        <fullName evidence="3">histidine kinase</fullName>
        <ecNumber evidence="3">2.7.13.3</ecNumber>
    </recommendedName>
</protein>
<dbReference type="Gene3D" id="3.30.450.20">
    <property type="entry name" value="PAS domain"/>
    <property type="match status" value="1"/>
</dbReference>
<dbReference type="InterPro" id="IPR036641">
    <property type="entry name" value="HPT_dom_sf"/>
</dbReference>
<dbReference type="SMART" id="SM00387">
    <property type="entry name" value="HATPase_c"/>
    <property type="match status" value="1"/>
</dbReference>
<keyword evidence="12" id="KW-1185">Reference proteome</keyword>
<reference evidence="12" key="1">
    <citation type="journal article" date="2019" name="Int. J. Syst. Evol. Microbiol.">
        <title>The Global Catalogue of Microorganisms (GCM) 10K type strain sequencing project: providing services to taxonomists for standard genome sequencing and annotation.</title>
        <authorList>
            <consortium name="The Broad Institute Genomics Platform"/>
            <consortium name="The Broad Institute Genome Sequencing Center for Infectious Disease"/>
            <person name="Wu L."/>
            <person name="Ma J."/>
        </authorList>
    </citation>
    <scope>NUCLEOTIDE SEQUENCE [LARGE SCALE GENOMIC DNA]</scope>
    <source>
        <strain evidence="12">CGMCC 1.15341</strain>
    </source>
</reference>
<evidence type="ECO:0000256" key="6">
    <source>
        <dbReference type="ARBA" id="ARBA00023012"/>
    </source>
</evidence>
<feature type="transmembrane region" description="Helical" evidence="9">
    <location>
        <begin position="194"/>
        <end position="214"/>
    </location>
</feature>
<evidence type="ECO:0000256" key="3">
    <source>
        <dbReference type="ARBA" id="ARBA00012438"/>
    </source>
</evidence>
<evidence type="ECO:0000259" key="10">
    <source>
        <dbReference type="PROSITE" id="PS50894"/>
    </source>
</evidence>
<dbReference type="PANTHER" id="PTHR43395">
    <property type="entry name" value="SENSOR HISTIDINE KINASE CHEA"/>
    <property type="match status" value="1"/>
</dbReference>
<comment type="subcellular location">
    <subcellularLocation>
        <location evidence="2">Membrane</location>
        <topology evidence="2">Multi-pass membrane protein</topology>
    </subcellularLocation>
</comment>
<feature type="transmembrane region" description="Helical" evidence="9">
    <location>
        <begin position="12"/>
        <end position="34"/>
    </location>
</feature>
<dbReference type="PRINTS" id="PR00344">
    <property type="entry name" value="BCTRLSENSOR"/>
</dbReference>
<comment type="catalytic activity">
    <reaction evidence="1">
        <text>ATP + protein L-histidine = ADP + protein N-phospho-L-histidine.</text>
        <dbReference type="EC" id="2.7.13.3"/>
    </reaction>
</comment>
<keyword evidence="5 9" id="KW-1133">Transmembrane helix</keyword>
<evidence type="ECO:0000256" key="5">
    <source>
        <dbReference type="ARBA" id="ARBA00022989"/>
    </source>
</evidence>
<dbReference type="InterPro" id="IPR004358">
    <property type="entry name" value="Sig_transdc_His_kin-like_C"/>
</dbReference>
<feature type="modified residue" description="Phosphohistidine" evidence="8">
    <location>
        <position position="431"/>
    </location>
</feature>
<gene>
    <name evidence="11" type="ORF">GCM10011352_16440</name>
</gene>
<dbReference type="RefSeq" id="WP_188747184.1">
    <property type="nucleotide sequence ID" value="NZ_BMIJ01000003.1"/>
</dbReference>
<keyword evidence="8" id="KW-0597">Phosphoprotein</keyword>
<dbReference type="InterPro" id="IPR003594">
    <property type="entry name" value="HATPase_dom"/>
</dbReference>
<evidence type="ECO:0000256" key="7">
    <source>
        <dbReference type="ARBA" id="ARBA00023136"/>
    </source>
</evidence>
<dbReference type="Gene3D" id="3.30.565.10">
    <property type="entry name" value="Histidine kinase-like ATPase, C-terminal domain"/>
    <property type="match status" value="1"/>
</dbReference>
<dbReference type="InterPro" id="IPR036890">
    <property type="entry name" value="HATPase_C_sf"/>
</dbReference>
<dbReference type="Proteomes" id="UP000629025">
    <property type="component" value="Unassembled WGS sequence"/>
</dbReference>
<comment type="caution">
    <text evidence="11">The sequence shown here is derived from an EMBL/GenBank/DDBJ whole genome shotgun (WGS) entry which is preliminary data.</text>
</comment>
<accession>A0ABQ1K9I5</accession>
<dbReference type="Pfam" id="PF02518">
    <property type="entry name" value="HATPase_c"/>
    <property type="match status" value="1"/>
</dbReference>
<keyword evidence="4 9" id="KW-0812">Transmembrane</keyword>
<evidence type="ECO:0000256" key="1">
    <source>
        <dbReference type="ARBA" id="ARBA00000085"/>
    </source>
</evidence>
<keyword evidence="6" id="KW-0902">Two-component regulatory system</keyword>
<dbReference type="InterPro" id="IPR051315">
    <property type="entry name" value="Bact_Chemotaxis_CheA"/>
</dbReference>
<dbReference type="Pfam" id="PF13675">
    <property type="entry name" value="PilJ"/>
    <property type="match status" value="1"/>
</dbReference>
<dbReference type="SUPFAM" id="SSF47226">
    <property type="entry name" value="Histidine-containing phosphotransfer domain, HPT domain"/>
    <property type="match status" value="1"/>
</dbReference>
<evidence type="ECO:0000256" key="4">
    <source>
        <dbReference type="ARBA" id="ARBA00022692"/>
    </source>
</evidence>
<name>A0ABQ1K9I5_9GAMM</name>
<feature type="domain" description="HPt" evidence="10">
    <location>
        <begin position="383"/>
        <end position="494"/>
    </location>
</feature>
<dbReference type="EC" id="2.7.13.3" evidence="3"/>
<proteinExistence type="predicted"/>
<dbReference type="Pfam" id="PF01627">
    <property type="entry name" value="Hpt"/>
    <property type="match status" value="1"/>
</dbReference>